<proteinExistence type="evidence at transcript level"/>
<keyword evidence="2" id="KW-0964">Secreted</keyword>
<feature type="domain" description="Fibrinogen C-terminal" evidence="8">
    <location>
        <begin position="118"/>
        <end position="338"/>
    </location>
</feature>
<keyword evidence="4" id="KW-0175">Coiled coil</keyword>
<sequence>RLWAGLRAAAAEAESVTSERGLRALVDRVQRLVRPRTTDPVTAVRSMAEAQGRSVEQLFARIKDQQWQLDKQSIQIQILQSKLGEGKHNLNVSPKWRSLLKRRVEESSPTQNSSKEPARPHKLPSDCDQVYLAGERANGVYRIQPGTALPFPAFCQMTAEGGWTVVQRRMDGTVNFDRLWQEYRNGFGNLNSEFWLGLEKVCAVTGQGDHILRIELQDWDNHTQHMDYPFHLGSEATHYTLSLGSAVSGSLRIAISPASGLRFSTRDQDHDLKLDSSCAQHLTGGWWFSSCGQANLNGRYFATRPRQRLERKQGIFWKPWKGRNYSLKATTMMIHPAKLSV</sequence>
<dbReference type="Gene3D" id="4.10.530.10">
    <property type="entry name" value="Gamma-fibrinogen Carboxyl Terminal Fragment, domain 2"/>
    <property type="match status" value="1"/>
</dbReference>
<dbReference type="PROSITE" id="PS00514">
    <property type="entry name" value="FIBRINOGEN_C_1"/>
    <property type="match status" value="1"/>
</dbReference>
<dbReference type="PANTHER" id="PTHR47221">
    <property type="entry name" value="FIBRINOGEN ALPHA CHAIN"/>
    <property type="match status" value="1"/>
</dbReference>
<keyword evidence="5" id="KW-1015">Disulfide bond</keyword>
<dbReference type="PROSITE" id="PS51406">
    <property type="entry name" value="FIBRINOGEN_C_2"/>
    <property type="match status" value="1"/>
</dbReference>
<dbReference type="InterPro" id="IPR037579">
    <property type="entry name" value="FIB_ANG-like"/>
</dbReference>
<feature type="region of interest" description="Disordered" evidence="7">
    <location>
        <begin position="103"/>
        <end position="125"/>
    </location>
</feature>
<keyword evidence="6" id="KW-0325">Glycoprotein</keyword>
<name>V9KRM6_CALMI</name>
<dbReference type="Gene3D" id="3.90.215.10">
    <property type="entry name" value="Gamma Fibrinogen, chain A, domain 1"/>
    <property type="match status" value="1"/>
</dbReference>
<evidence type="ECO:0000256" key="1">
    <source>
        <dbReference type="ARBA" id="ARBA00004613"/>
    </source>
</evidence>
<evidence type="ECO:0000256" key="7">
    <source>
        <dbReference type="SAM" id="MobiDB-lite"/>
    </source>
</evidence>
<dbReference type="InterPro" id="IPR020837">
    <property type="entry name" value="Fibrinogen_CS"/>
</dbReference>
<evidence type="ECO:0000256" key="5">
    <source>
        <dbReference type="ARBA" id="ARBA00023157"/>
    </source>
</evidence>
<dbReference type="InterPro" id="IPR014716">
    <property type="entry name" value="Fibrinogen_a/b/g_C_1"/>
</dbReference>
<accession>V9KRM6</accession>
<dbReference type="InterPro" id="IPR036056">
    <property type="entry name" value="Fibrinogen-like_C"/>
</dbReference>
<comment type="subcellular location">
    <subcellularLocation>
        <location evidence="1">Secreted</location>
    </subcellularLocation>
</comment>
<dbReference type="EMBL" id="JW868497">
    <property type="protein sequence ID" value="AFP01015.1"/>
    <property type="molecule type" value="mRNA"/>
</dbReference>
<dbReference type="InterPro" id="IPR002181">
    <property type="entry name" value="Fibrinogen_a/b/g_C_dom"/>
</dbReference>
<dbReference type="SMART" id="SM00186">
    <property type="entry name" value="FBG"/>
    <property type="match status" value="1"/>
</dbReference>
<feature type="compositionally biased region" description="Basic and acidic residues" evidence="7">
    <location>
        <begin position="116"/>
        <end position="125"/>
    </location>
</feature>
<evidence type="ECO:0000256" key="4">
    <source>
        <dbReference type="ARBA" id="ARBA00023054"/>
    </source>
</evidence>
<dbReference type="AlphaFoldDB" id="V9KRM6"/>
<evidence type="ECO:0000256" key="6">
    <source>
        <dbReference type="ARBA" id="ARBA00023180"/>
    </source>
</evidence>
<dbReference type="GO" id="GO:0005576">
    <property type="term" value="C:extracellular region"/>
    <property type="evidence" value="ECO:0007669"/>
    <property type="project" value="UniProtKB-SubCell"/>
</dbReference>
<keyword evidence="3" id="KW-0732">Signal</keyword>
<dbReference type="GO" id="GO:0007596">
    <property type="term" value="P:blood coagulation"/>
    <property type="evidence" value="ECO:0007669"/>
    <property type="project" value="InterPro"/>
</dbReference>
<evidence type="ECO:0000313" key="9">
    <source>
        <dbReference type="EMBL" id="AFP01015.1"/>
    </source>
</evidence>
<evidence type="ECO:0000256" key="2">
    <source>
        <dbReference type="ARBA" id="ARBA00022525"/>
    </source>
</evidence>
<dbReference type="CDD" id="cd00087">
    <property type="entry name" value="FReD"/>
    <property type="match status" value="1"/>
</dbReference>
<dbReference type="Pfam" id="PF00147">
    <property type="entry name" value="Fibrinogen_C"/>
    <property type="match status" value="1"/>
</dbReference>
<evidence type="ECO:0000259" key="8">
    <source>
        <dbReference type="PROSITE" id="PS51406"/>
    </source>
</evidence>
<dbReference type="SUPFAM" id="SSF56496">
    <property type="entry name" value="Fibrinogen C-terminal domain-like"/>
    <property type="match status" value="1"/>
</dbReference>
<organism evidence="9">
    <name type="scientific">Callorhinchus milii</name>
    <name type="common">Ghost shark</name>
    <dbReference type="NCBI Taxonomy" id="7868"/>
    <lineage>
        <taxon>Eukaryota</taxon>
        <taxon>Metazoa</taxon>
        <taxon>Chordata</taxon>
        <taxon>Craniata</taxon>
        <taxon>Vertebrata</taxon>
        <taxon>Chondrichthyes</taxon>
        <taxon>Holocephali</taxon>
        <taxon>Chimaeriformes</taxon>
        <taxon>Callorhinchidae</taxon>
        <taxon>Callorhinchus</taxon>
    </lineage>
</organism>
<dbReference type="PANTHER" id="PTHR47221:SF6">
    <property type="entry name" value="FIBRINOGEN ALPHA CHAIN"/>
    <property type="match status" value="1"/>
</dbReference>
<feature type="non-terminal residue" evidence="9">
    <location>
        <position position="1"/>
    </location>
</feature>
<evidence type="ECO:0000256" key="3">
    <source>
        <dbReference type="ARBA" id="ARBA00022729"/>
    </source>
</evidence>
<reference evidence="9" key="1">
    <citation type="journal article" date="2014" name="Nature">
        <title>Elephant shark genome provides unique insights into gnathostome evolution.</title>
        <authorList>
            <consortium name="International Elephant Shark Genome Sequencing Consortium"/>
            <person name="Venkatesh B."/>
            <person name="Lee A.P."/>
            <person name="Ravi V."/>
            <person name="Maurya A.K."/>
            <person name="Lian M.M."/>
            <person name="Swann J.B."/>
            <person name="Ohta Y."/>
            <person name="Flajnik M.F."/>
            <person name="Sutoh Y."/>
            <person name="Kasahara M."/>
            <person name="Hoon S."/>
            <person name="Gangu V."/>
            <person name="Roy S.W."/>
            <person name="Irimia M."/>
            <person name="Korzh V."/>
            <person name="Kondrychyn I."/>
            <person name="Lim Z.W."/>
            <person name="Tay B.H."/>
            <person name="Tohari S."/>
            <person name="Kong K.W."/>
            <person name="Ho S."/>
            <person name="Lorente-Galdos B."/>
            <person name="Quilez J."/>
            <person name="Marques-Bonet T."/>
            <person name="Raney B.J."/>
            <person name="Ingham P.W."/>
            <person name="Tay A."/>
            <person name="Hillier L.W."/>
            <person name="Minx P."/>
            <person name="Boehm T."/>
            <person name="Wilson R.K."/>
            <person name="Brenner S."/>
            <person name="Warren W.C."/>
        </authorList>
    </citation>
    <scope>NUCLEOTIDE SEQUENCE</scope>
    <source>
        <tissue evidence="9">Intestine</tissue>
    </source>
</reference>
<protein>
    <submittedName>
        <fullName evidence="9">Angiopoietin-related protein 4</fullName>
    </submittedName>
</protein>